<accession>A0A5P2BLB9</accession>
<name>A0A5P2BLB9_STRVZ</name>
<evidence type="ECO:0000256" key="1">
    <source>
        <dbReference type="SAM" id="MobiDB-lite"/>
    </source>
</evidence>
<evidence type="ECO:0000313" key="2">
    <source>
        <dbReference type="EMBL" id="QES30917.1"/>
    </source>
</evidence>
<protein>
    <submittedName>
        <fullName evidence="2">Uncharacterized protein</fullName>
    </submittedName>
</protein>
<feature type="region of interest" description="Disordered" evidence="1">
    <location>
        <begin position="111"/>
        <end position="137"/>
    </location>
</feature>
<gene>
    <name evidence="2" type="ORF">DEJ47_34885</name>
</gene>
<organism evidence="2 3">
    <name type="scientific">Streptomyces venezuelae</name>
    <dbReference type="NCBI Taxonomy" id="54571"/>
    <lineage>
        <taxon>Bacteria</taxon>
        <taxon>Bacillati</taxon>
        <taxon>Actinomycetota</taxon>
        <taxon>Actinomycetes</taxon>
        <taxon>Kitasatosporales</taxon>
        <taxon>Streptomycetaceae</taxon>
        <taxon>Streptomyces</taxon>
    </lineage>
</organism>
<dbReference type="AlphaFoldDB" id="A0A5P2BLB9"/>
<evidence type="ECO:0000313" key="3">
    <source>
        <dbReference type="Proteomes" id="UP000323046"/>
    </source>
</evidence>
<feature type="region of interest" description="Disordered" evidence="1">
    <location>
        <begin position="73"/>
        <end position="96"/>
    </location>
</feature>
<keyword evidence="3" id="KW-1185">Reference proteome</keyword>
<dbReference type="Proteomes" id="UP000323046">
    <property type="component" value="Chromosome"/>
</dbReference>
<dbReference type="EMBL" id="CP029193">
    <property type="protein sequence ID" value="QES30917.1"/>
    <property type="molecule type" value="Genomic_DNA"/>
</dbReference>
<proteinExistence type="predicted"/>
<reference evidence="2 3" key="1">
    <citation type="submission" date="2018-05" db="EMBL/GenBank/DDBJ databases">
        <title>Streptomyces venezuelae.</title>
        <authorList>
            <person name="Kim W."/>
            <person name="Lee N."/>
            <person name="Cho B.-K."/>
        </authorList>
    </citation>
    <scope>NUCLEOTIDE SEQUENCE [LARGE SCALE GENOMIC DNA]</scope>
    <source>
        <strain evidence="2 3">ATCC 14583</strain>
    </source>
</reference>
<dbReference type="OrthoDB" id="4178697at2"/>
<dbReference type="RefSeq" id="WP_150175108.1">
    <property type="nucleotide sequence ID" value="NZ_CP029193.1"/>
</dbReference>
<feature type="compositionally biased region" description="Basic and acidic residues" evidence="1">
    <location>
        <begin position="111"/>
        <end position="121"/>
    </location>
</feature>
<sequence>MVYAQPMARAVVEPAVRELMHRCADGQELSTTVTLGGDGFDLHAHVRVRPTAPGRFEVSVACWAVNKDMARYFGDSPPSRDEARLPPDGTATPDGSLTARVIGHLATRLKAVDDPRPDRGGHLAVTVPAAAPPGDPD</sequence>